<evidence type="ECO:0000256" key="4">
    <source>
        <dbReference type="PROSITE-ProRule" id="PRU00027"/>
    </source>
</evidence>
<dbReference type="PANTHER" id="PTHR47501:SF5">
    <property type="entry name" value="HAT C-TERMINAL DIMERISATION DOMAIN-CONTAINING PROTEIN"/>
    <property type="match status" value="1"/>
</dbReference>
<evidence type="ECO:0000259" key="6">
    <source>
        <dbReference type="PROSITE" id="PS50808"/>
    </source>
</evidence>
<reference evidence="7" key="1">
    <citation type="submission" date="2025-05" db="UniProtKB">
        <authorList>
            <consortium name="RefSeq"/>
        </authorList>
    </citation>
    <scope>NUCLEOTIDE SEQUENCE [LARGE SCALE GENOMIC DNA]</scope>
</reference>
<accession>A0ABM5FFQ6</accession>
<dbReference type="InterPro" id="IPR003656">
    <property type="entry name" value="Znf_BED"/>
</dbReference>
<dbReference type="RefSeq" id="XP_072844236.1">
    <property type="nucleotide sequence ID" value="XM_072988135.1"/>
</dbReference>
<sequence>MDTFIIEFCYKNVTVKEDGNNFTANCRICPNKTISGSIRSSSNFLKHVKVRHPLRFKEYEKLKDVTWKKKKRILTDFDEATRSSVEAEPSPSGGRERRLLREIKKEDDVQAIFLGSDFGAETGASSLGSEIPPVIQNNQGSPMVVEVQPPEESAYEDRRRRPIILPTPTCQEVPWSGFEKAFTFVRQKGKNVVVQCNYCLPAIKHVSSAITSASNVKKHLERAHPEKLREIERARKARRRGRYEPPAQDEDPSPAKMPKPQEPTTHERWGSSREPVTQRILDRKIMDFIVEETLPLQTVEKASFVGLVRLGLPKDLTVMCAKTLRERIEKRATSMQETLSHRMGAVEHVATTADCWLDGKKCFLGVTAHWICPTTLKREFGALACRRLRGYPTSDLLAKALHHVHVQYRIHNKVVSTTTDSGANFAKAFHVFRAKEPSELTDLGLEEDEDGGDDQEAAEVEFVPISELLDGQPKAEEEASESEHAGLPPHQRCASHTLNLVATEDIQMMISDSSVNSPLGPFRKLFCSLMEKCSKLWSKQNQSPQIAEYIHEQCGVYLKIPNKARWNSTFEALKQLSELLSTVPLKVDAIMDQCSLVRITAAESLVVQEYTEMMGPLAQSLDILQRENGMFMGYLLPTLYNLDRKLHGLENKPVRYTYGLPLLRGVREALRKRFAPIWEDKKLLLAACLHPRFKVDWLESAQTTQTNRYMMEALLKAEIRGTVAEDSDGSSEKDQEGDDLEDDFFNIQPRGRKSAVDTADEEVLRYLKSPSREVSSLHAFPRVLRCFLQYNTGVPSSASVERLFSTGESLTTVKRHSLSDDLFEQLVLLRQNMAASAF</sequence>
<feature type="region of interest" description="Disordered" evidence="5">
    <location>
        <begin position="722"/>
        <end position="743"/>
    </location>
</feature>
<feature type="domain" description="BED-type" evidence="6">
    <location>
        <begin position="169"/>
        <end position="231"/>
    </location>
</feature>
<evidence type="ECO:0000313" key="8">
    <source>
        <dbReference type="RefSeq" id="XP_072844236.1"/>
    </source>
</evidence>
<dbReference type="PROSITE" id="PS50808">
    <property type="entry name" value="ZF_BED"/>
    <property type="match status" value="1"/>
</dbReference>
<feature type="compositionally biased region" description="Basic and acidic residues" evidence="5">
    <location>
        <begin position="473"/>
        <end position="484"/>
    </location>
</feature>
<evidence type="ECO:0000256" key="5">
    <source>
        <dbReference type="SAM" id="MobiDB-lite"/>
    </source>
</evidence>
<feature type="region of interest" description="Disordered" evidence="5">
    <location>
        <begin position="214"/>
        <end position="275"/>
    </location>
</feature>
<protein>
    <recommendedName>
        <fullName evidence="6">BED-type domain-containing protein</fullName>
    </recommendedName>
</protein>
<feature type="compositionally biased region" description="Basic and acidic residues" evidence="5">
    <location>
        <begin position="222"/>
        <end position="234"/>
    </location>
</feature>
<dbReference type="InterPro" id="IPR012337">
    <property type="entry name" value="RNaseH-like_sf"/>
</dbReference>
<feature type="compositionally biased region" description="Acidic residues" evidence="5">
    <location>
        <begin position="725"/>
        <end position="743"/>
    </location>
</feature>
<keyword evidence="2 4" id="KW-0863">Zinc-finger</keyword>
<keyword evidence="1" id="KW-0479">Metal-binding</keyword>
<dbReference type="SUPFAM" id="SSF53098">
    <property type="entry name" value="Ribonuclease H-like"/>
    <property type="match status" value="1"/>
</dbReference>
<evidence type="ECO:0000256" key="3">
    <source>
        <dbReference type="ARBA" id="ARBA00022833"/>
    </source>
</evidence>
<reference evidence="8" key="2">
    <citation type="submission" date="2025-08" db="UniProtKB">
        <authorList>
            <consortium name="RefSeq"/>
        </authorList>
    </citation>
    <scope>IDENTIFICATION</scope>
</reference>
<keyword evidence="3" id="KW-0862">Zinc</keyword>
<evidence type="ECO:0000256" key="2">
    <source>
        <dbReference type="ARBA" id="ARBA00022771"/>
    </source>
</evidence>
<name>A0ABM5FFQ6_9SAUR</name>
<dbReference type="GeneID" id="110069984"/>
<proteinExistence type="predicted"/>
<dbReference type="Proteomes" id="UP001652642">
    <property type="component" value="Chromosome 2"/>
</dbReference>
<feature type="region of interest" description="Disordered" evidence="5">
    <location>
        <begin position="471"/>
        <end position="491"/>
    </location>
</feature>
<evidence type="ECO:0000313" key="7">
    <source>
        <dbReference type="Proteomes" id="UP001652642"/>
    </source>
</evidence>
<dbReference type="PANTHER" id="PTHR47501">
    <property type="entry name" value="TRANSPOSASE-RELATED"/>
    <property type="match status" value="1"/>
</dbReference>
<evidence type="ECO:0000256" key="1">
    <source>
        <dbReference type="ARBA" id="ARBA00022723"/>
    </source>
</evidence>
<keyword evidence="7" id="KW-1185">Reference proteome</keyword>
<organism evidence="7 8">
    <name type="scientific">Pogona vitticeps</name>
    <name type="common">central bearded dragon</name>
    <dbReference type="NCBI Taxonomy" id="103695"/>
    <lineage>
        <taxon>Eukaryota</taxon>
        <taxon>Metazoa</taxon>
        <taxon>Chordata</taxon>
        <taxon>Craniata</taxon>
        <taxon>Vertebrata</taxon>
        <taxon>Euteleostomi</taxon>
        <taxon>Lepidosauria</taxon>
        <taxon>Squamata</taxon>
        <taxon>Bifurcata</taxon>
        <taxon>Unidentata</taxon>
        <taxon>Episquamata</taxon>
        <taxon>Toxicofera</taxon>
        <taxon>Iguania</taxon>
        <taxon>Acrodonta</taxon>
        <taxon>Agamidae</taxon>
        <taxon>Amphibolurinae</taxon>
        <taxon>Pogona</taxon>
    </lineage>
</organism>
<gene>
    <name evidence="8" type="primary">LOC110069984</name>
</gene>